<evidence type="ECO:0000256" key="1">
    <source>
        <dbReference type="SAM" id="MobiDB-lite"/>
    </source>
</evidence>
<gene>
    <name evidence="2" type="ORF">H6G97_01115</name>
</gene>
<dbReference type="RefSeq" id="WP_190938911.1">
    <property type="nucleotide sequence ID" value="NZ_JACJSI010000001.1"/>
</dbReference>
<reference evidence="2 3" key="1">
    <citation type="journal article" date="2020" name="ISME J.">
        <title>Comparative genomics reveals insights into cyanobacterial evolution and habitat adaptation.</title>
        <authorList>
            <person name="Chen M.Y."/>
            <person name="Teng W.K."/>
            <person name="Zhao L."/>
            <person name="Hu C.X."/>
            <person name="Zhou Y.K."/>
            <person name="Han B.P."/>
            <person name="Song L.R."/>
            <person name="Shu W.S."/>
        </authorList>
    </citation>
    <scope>NUCLEOTIDE SEQUENCE [LARGE SCALE GENOMIC DNA]</scope>
    <source>
        <strain evidence="2 3">FACHB-838</strain>
    </source>
</reference>
<feature type="region of interest" description="Disordered" evidence="1">
    <location>
        <begin position="43"/>
        <end position="62"/>
    </location>
</feature>
<name>A0ABR8DI83_9NOSO</name>
<accession>A0ABR8DI83</accession>
<evidence type="ECO:0000313" key="3">
    <source>
        <dbReference type="Proteomes" id="UP000623440"/>
    </source>
</evidence>
<dbReference type="EMBL" id="JACJSI010000001">
    <property type="protein sequence ID" value="MBD2528224.1"/>
    <property type="molecule type" value="Genomic_DNA"/>
</dbReference>
<proteinExistence type="predicted"/>
<organism evidence="2 3">
    <name type="scientific">Nostoc flagelliforme FACHB-838</name>
    <dbReference type="NCBI Taxonomy" id="2692904"/>
    <lineage>
        <taxon>Bacteria</taxon>
        <taxon>Bacillati</taxon>
        <taxon>Cyanobacteriota</taxon>
        <taxon>Cyanophyceae</taxon>
        <taxon>Nostocales</taxon>
        <taxon>Nostocaceae</taxon>
        <taxon>Nostoc</taxon>
    </lineage>
</organism>
<keyword evidence="3" id="KW-1185">Reference proteome</keyword>
<comment type="caution">
    <text evidence="2">The sequence shown here is derived from an EMBL/GenBank/DDBJ whole genome shotgun (WGS) entry which is preliminary data.</text>
</comment>
<protein>
    <submittedName>
        <fullName evidence="2">Uncharacterized protein</fullName>
    </submittedName>
</protein>
<sequence>MRDQEDGSQAIDFANWLLPYDLEGLPQGKYTLQINGKSAGSLKLEESSEPFQELNLQQPSIP</sequence>
<dbReference type="Proteomes" id="UP000623440">
    <property type="component" value="Unassembled WGS sequence"/>
</dbReference>
<evidence type="ECO:0000313" key="2">
    <source>
        <dbReference type="EMBL" id="MBD2528224.1"/>
    </source>
</evidence>